<dbReference type="SUPFAM" id="SSF49464">
    <property type="entry name" value="Carboxypeptidase regulatory domain-like"/>
    <property type="match status" value="1"/>
</dbReference>
<dbReference type="InterPro" id="IPR039426">
    <property type="entry name" value="TonB-dep_rcpt-like"/>
</dbReference>
<dbReference type="GO" id="GO:0009279">
    <property type="term" value="C:cell outer membrane"/>
    <property type="evidence" value="ECO:0007669"/>
    <property type="project" value="UniProtKB-SubCell"/>
</dbReference>
<dbReference type="Pfam" id="PF07715">
    <property type="entry name" value="Plug"/>
    <property type="match status" value="1"/>
</dbReference>
<evidence type="ECO:0000256" key="6">
    <source>
        <dbReference type="ARBA" id="ARBA00023237"/>
    </source>
</evidence>
<dbReference type="Pfam" id="PF13715">
    <property type="entry name" value="CarbopepD_reg_2"/>
    <property type="match status" value="1"/>
</dbReference>
<keyword evidence="2 7" id="KW-0813">Transport</keyword>
<dbReference type="Gene3D" id="2.60.40.1120">
    <property type="entry name" value="Carboxypeptidase-like, regulatory domain"/>
    <property type="match status" value="1"/>
</dbReference>
<dbReference type="InterPro" id="IPR008969">
    <property type="entry name" value="CarboxyPept-like_regulatory"/>
</dbReference>
<dbReference type="InterPro" id="IPR023996">
    <property type="entry name" value="TonB-dep_OMP_SusC/RagA"/>
</dbReference>
<dbReference type="AlphaFoldDB" id="A0AAC9I776"/>
<keyword evidence="6 7" id="KW-0998">Cell outer membrane</keyword>
<proteinExistence type="inferred from homology"/>
<dbReference type="KEGG" id="fgl:EM308_17725"/>
<dbReference type="PROSITE" id="PS52016">
    <property type="entry name" value="TONB_DEPENDENT_REC_3"/>
    <property type="match status" value="1"/>
</dbReference>
<dbReference type="InterPro" id="IPR037066">
    <property type="entry name" value="Plug_dom_sf"/>
</dbReference>
<evidence type="ECO:0000256" key="8">
    <source>
        <dbReference type="SAM" id="MobiDB-lite"/>
    </source>
</evidence>
<dbReference type="Gene3D" id="2.40.170.20">
    <property type="entry name" value="TonB-dependent receptor, beta-barrel domain"/>
    <property type="match status" value="1"/>
</dbReference>
<evidence type="ECO:0000256" key="4">
    <source>
        <dbReference type="ARBA" id="ARBA00022692"/>
    </source>
</evidence>
<keyword evidence="11" id="KW-1185">Reference proteome</keyword>
<feature type="domain" description="TonB-dependent receptor plug" evidence="9">
    <location>
        <begin position="104"/>
        <end position="227"/>
    </location>
</feature>
<comment type="similarity">
    <text evidence="7">Belongs to the TonB-dependent receptor family.</text>
</comment>
<feature type="region of interest" description="Disordered" evidence="8">
    <location>
        <begin position="179"/>
        <end position="199"/>
    </location>
</feature>
<accession>A0AAC9I776</accession>
<protein>
    <submittedName>
        <fullName evidence="10">SusC/RagA family TonB-linked outer membrane protein</fullName>
    </submittedName>
</protein>
<evidence type="ECO:0000256" key="1">
    <source>
        <dbReference type="ARBA" id="ARBA00004571"/>
    </source>
</evidence>
<gene>
    <name evidence="10" type="ORF">EM308_17725</name>
</gene>
<evidence type="ECO:0000256" key="5">
    <source>
        <dbReference type="ARBA" id="ARBA00023136"/>
    </source>
</evidence>
<keyword evidence="5 7" id="KW-0472">Membrane</keyword>
<dbReference type="InterPro" id="IPR036942">
    <property type="entry name" value="Beta-barrel_TonB_sf"/>
</dbReference>
<evidence type="ECO:0000259" key="9">
    <source>
        <dbReference type="Pfam" id="PF07715"/>
    </source>
</evidence>
<sequence>MIVAPVFAQERNKTVTGVITDEQKLPLPGVSIAINGSGNGTQSDLDGKFKIQAATGDQLVFSFIGLENKTITVGNTTELHIVLQSSSIGLKDVVVTALGITKNKKNLTYSTQAVEVKDLTKARELNVANSLSGKVAGIEITRGSSGLGGSTRVTLRGDRSISGNNQALFVIDGVPLDNSGGGGTTSSGGREYGDGISSVNPEDIESINVLKGASATALYGSRAANGAVIITTKKGASKKGLGINYSFGSQLDMPNLMQDYQNEYGQGNNGLYNRSSEQGWGPKLDGRQVATWSNAPEDAGKTYAFVANPDNIKNFYSPGTSFVNSLALNGGNETTQGYFSYTNTNAKGIVDNNTLLRNNFNVRLNSKFGQRISLDTKVTYLNEVIDNRQTTGGDFLNVNRQILRMPSNISLEDAQKYSYVNSAGSIRQNYWNPGTNGGQNPYWGKNNYTPVDERNRIIGFAALNYKIIPELNFTIRTGMDRHTDDVEIKIHTDTYTVAPKGNYVIEHRDIMELNHDFLFNFDKRINDFSITANAGGGVQKNKATTLITNNGGLVIENLFTTGNAVAGTFSRALSEREKQSLYATTDLGYKDFMTLSLTARNDWSSTLPKENNSYFFGSAGLNVILTEAFKLPSFISFAKIRGSIAQTGNDAPPYILSQTYTSGVGVPPSGLFVFRDGLLPIDGLKPEITTSQEAGIDLRVLDNRIGVEFTWFNGNSKNQLVQLTMPAASGWGAQYINAGNVQNKGIEFTVNGKIIKTNDLKWDLTVNYAETKNKVIEISPTLNEFVLGSDFMNTVKVIKGKPYGELYTRGFVRDASGNIIVDANGLPTTTSAQSVYVGNTRPKWTGSVMNKVAYKDFYLSFLVSARIGGVVSSYTNANNYGDGLAAETLEGRGGFVVDGVFADGTKNNKSITAEQYWTKLGGRNAPTGEVFTYSATNVRLREVVLGWDVPKSFFSKTPIQSANLSFSGRNLFFIKNNAKGFDPEVLAGNANSSVGLESFAPPVSRSFGVNLNLSF</sequence>
<evidence type="ECO:0000256" key="3">
    <source>
        <dbReference type="ARBA" id="ARBA00022452"/>
    </source>
</evidence>
<dbReference type="Proteomes" id="UP000175968">
    <property type="component" value="Chromosome"/>
</dbReference>
<comment type="subcellular location">
    <subcellularLocation>
        <location evidence="1 7">Cell outer membrane</location>
        <topology evidence="1 7">Multi-pass membrane protein</topology>
    </subcellularLocation>
</comment>
<dbReference type="SUPFAM" id="SSF56935">
    <property type="entry name" value="Porins"/>
    <property type="match status" value="1"/>
</dbReference>
<reference evidence="10 11" key="1">
    <citation type="submission" date="2016-10" db="EMBL/GenBank/DDBJ databases">
        <title>Flavobacterium gilvum sp. nov., isolated from stream water.</title>
        <authorList>
            <person name="Shin S.-K."/>
            <person name="Cho Y.-J."/>
            <person name="Yi H."/>
        </authorList>
    </citation>
    <scope>NUCLEOTIDE SEQUENCE [LARGE SCALE GENOMIC DNA]</scope>
    <source>
        <strain evidence="10 11">EM1308</strain>
    </source>
</reference>
<dbReference type="InterPro" id="IPR023997">
    <property type="entry name" value="TonB-dep_OMP_SusC/RagA_CS"/>
</dbReference>
<evidence type="ECO:0000256" key="7">
    <source>
        <dbReference type="PROSITE-ProRule" id="PRU01360"/>
    </source>
</evidence>
<keyword evidence="3 7" id="KW-1134">Transmembrane beta strand</keyword>
<evidence type="ECO:0000256" key="2">
    <source>
        <dbReference type="ARBA" id="ARBA00022448"/>
    </source>
</evidence>
<keyword evidence="4 7" id="KW-0812">Transmembrane</keyword>
<dbReference type="InterPro" id="IPR012910">
    <property type="entry name" value="Plug_dom"/>
</dbReference>
<name>A0AAC9I776_9FLAO</name>
<organism evidence="10 11">
    <name type="scientific">Flavobacterium gilvum</name>
    <dbReference type="NCBI Taxonomy" id="1492737"/>
    <lineage>
        <taxon>Bacteria</taxon>
        <taxon>Pseudomonadati</taxon>
        <taxon>Bacteroidota</taxon>
        <taxon>Flavobacteriia</taxon>
        <taxon>Flavobacteriales</taxon>
        <taxon>Flavobacteriaceae</taxon>
        <taxon>Flavobacterium</taxon>
    </lineage>
</organism>
<dbReference type="NCBIfam" id="TIGR04057">
    <property type="entry name" value="SusC_RagA_signa"/>
    <property type="match status" value="1"/>
</dbReference>
<dbReference type="NCBIfam" id="TIGR04056">
    <property type="entry name" value="OMP_RagA_SusC"/>
    <property type="match status" value="1"/>
</dbReference>
<dbReference type="Gene3D" id="2.170.130.10">
    <property type="entry name" value="TonB-dependent receptor, plug domain"/>
    <property type="match status" value="1"/>
</dbReference>
<dbReference type="EMBL" id="CP017479">
    <property type="protein sequence ID" value="AOW11480.1"/>
    <property type="molecule type" value="Genomic_DNA"/>
</dbReference>
<evidence type="ECO:0000313" key="10">
    <source>
        <dbReference type="EMBL" id="AOW11480.1"/>
    </source>
</evidence>
<evidence type="ECO:0000313" key="11">
    <source>
        <dbReference type="Proteomes" id="UP000175968"/>
    </source>
</evidence>